<protein>
    <recommendedName>
        <fullName evidence="1">Endonuclease/exonuclease/phosphatase domain-containing protein</fullName>
    </recommendedName>
</protein>
<dbReference type="OrthoDB" id="5990125at2759"/>
<dbReference type="PANTHER" id="PTHR33395">
    <property type="entry name" value="TRANSCRIPTASE, PUTATIVE-RELATED-RELATED"/>
    <property type="match status" value="1"/>
</dbReference>
<name>A0A7D9HFZ0_PARCT</name>
<comment type="caution">
    <text evidence="2">The sequence shown here is derived from an EMBL/GenBank/DDBJ whole genome shotgun (WGS) entry which is preliminary data.</text>
</comment>
<gene>
    <name evidence="2" type="ORF">PACLA_8A022830</name>
</gene>
<dbReference type="GO" id="GO:0031012">
    <property type="term" value="C:extracellular matrix"/>
    <property type="evidence" value="ECO:0007669"/>
    <property type="project" value="TreeGrafter"/>
</dbReference>
<accession>A0A7D9HFZ0</accession>
<dbReference type="PANTHER" id="PTHR33395:SF22">
    <property type="entry name" value="REVERSE TRANSCRIPTASE DOMAIN-CONTAINING PROTEIN"/>
    <property type="match status" value="1"/>
</dbReference>
<dbReference type="InterPro" id="IPR005135">
    <property type="entry name" value="Endo/exonuclease/phosphatase"/>
</dbReference>
<dbReference type="SUPFAM" id="SSF56219">
    <property type="entry name" value="DNase I-like"/>
    <property type="match status" value="1"/>
</dbReference>
<keyword evidence="3" id="KW-1185">Reference proteome</keyword>
<dbReference type="EMBL" id="CACRXK020000619">
    <property type="protein sequence ID" value="CAB3983477.1"/>
    <property type="molecule type" value="Genomic_DNA"/>
</dbReference>
<feature type="domain" description="Endonuclease/exonuclease/phosphatase" evidence="1">
    <location>
        <begin position="93"/>
        <end position="205"/>
    </location>
</feature>
<dbReference type="AlphaFoldDB" id="A0A7D9HFZ0"/>
<dbReference type="InterPro" id="IPR036691">
    <property type="entry name" value="Endo/exonu/phosph_ase_sf"/>
</dbReference>
<evidence type="ECO:0000259" key="1">
    <source>
        <dbReference type="Pfam" id="PF14529"/>
    </source>
</evidence>
<proteinExistence type="predicted"/>
<organism evidence="2 3">
    <name type="scientific">Paramuricea clavata</name>
    <name type="common">Red gorgonian</name>
    <name type="synonym">Violescent sea-whip</name>
    <dbReference type="NCBI Taxonomy" id="317549"/>
    <lineage>
        <taxon>Eukaryota</taxon>
        <taxon>Metazoa</taxon>
        <taxon>Cnidaria</taxon>
        <taxon>Anthozoa</taxon>
        <taxon>Octocorallia</taxon>
        <taxon>Malacalcyonacea</taxon>
        <taxon>Plexauridae</taxon>
        <taxon>Paramuricea</taxon>
    </lineage>
</organism>
<dbReference type="Proteomes" id="UP001152795">
    <property type="component" value="Unassembled WGS sequence"/>
</dbReference>
<reference evidence="2" key="1">
    <citation type="submission" date="2020-04" db="EMBL/GenBank/DDBJ databases">
        <authorList>
            <person name="Alioto T."/>
            <person name="Alioto T."/>
            <person name="Gomez Garrido J."/>
        </authorList>
    </citation>
    <scope>NUCLEOTIDE SEQUENCE</scope>
    <source>
        <strain evidence="2">A484AB</strain>
    </source>
</reference>
<dbReference type="GO" id="GO:0003824">
    <property type="term" value="F:catalytic activity"/>
    <property type="evidence" value="ECO:0007669"/>
    <property type="project" value="InterPro"/>
</dbReference>
<dbReference type="Gene3D" id="3.60.10.10">
    <property type="entry name" value="Endonuclease/exonuclease/phosphatase"/>
    <property type="match status" value="1"/>
</dbReference>
<evidence type="ECO:0000313" key="3">
    <source>
        <dbReference type="Proteomes" id="UP001152795"/>
    </source>
</evidence>
<sequence length="486" mass="55648">MPSYSALGEPTLLNKTPTPLTKRHRWLKTRIQYYRNTSASYNITTTAILVCGDVHPNLGPTPIKRASFEGAQSELIMIELYPANCSKFILGVFYRPPNSDDDILTELKASLDRLNESCQLVLVGDFNLPNIDWSLDSPSPNSESGFKEELFCEIITDQFLHQMANGPTHLRGNKLDCVFCNIPELITNVNCINPTNLFPSDHYLIEFDIKLCFQRAKATTSPVRPLYSAIVHLSDVDECWEVWKDLFLKTIDQFVPKKTVLDINTPPWIDREVKHLINKKYTALRQYRQKRTEVRKRKLRQLTQETKDLIKVKRQQHLERVQGSLTHSPKLFWSYHKHILRSRNAPSSNTYNTVTASTPNKKAEIFNEYFASVFLPKSTIKNINLDCMNPKTCEEISSIEISECEVERYLNNLDTSKAYGPDGIPPRLLKECSKKISSSLCSLFNKSNRNRSRSKRVEESKCDTNSQEGLCRTGDKLSTYFSAASS</sequence>
<evidence type="ECO:0000313" key="2">
    <source>
        <dbReference type="EMBL" id="CAB3983477.1"/>
    </source>
</evidence>
<dbReference type="Pfam" id="PF14529">
    <property type="entry name" value="Exo_endo_phos_2"/>
    <property type="match status" value="1"/>
</dbReference>